<dbReference type="PANTHER" id="PTHR31429:SF59">
    <property type="entry name" value="WRKY TRANSCRIPTION FACTOR 47-RELATED"/>
    <property type="match status" value="1"/>
</dbReference>
<dbReference type="GO" id="GO:0005634">
    <property type="term" value="C:nucleus"/>
    <property type="evidence" value="ECO:0007669"/>
    <property type="project" value="UniProtKB-SubCell"/>
</dbReference>
<keyword evidence="5" id="KW-0539">Nucleus</keyword>
<evidence type="ECO:0000256" key="5">
    <source>
        <dbReference type="ARBA" id="ARBA00023242"/>
    </source>
</evidence>
<reference evidence="9" key="1">
    <citation type="journal article" date="2023" name="Plant J.">
        <title>The genome of the king protea, Protea cynaroides.</title>
        <authorList>
            <person name="Chang J."/>
            <person name="Duong T.A."/>
            <person name="Schoeman C."/>
            <person name="Ma X."/>
            <person name="Roodt D."/>
            <person name="Barker N."/>
            <person name="Li Z."/>
            <person name="Van de Peer Y."/>
            <person name="Mizrachi E."/>
        </authorList>
    </citation>
    <scope>NUCLEOTIDE SEQUENCE</scope>
    <source>
        <tissue evidence="9">Young leaves</tissue>
    </source>
</reference>
<name>A0A9Q0GYB1_9MAGN</name>
<feature type="compositionally biased region" description="Low complexity" evidence="7">
    <location>
        <begin position="504"/>
        <end position="520"/>
    </location>
</feature>
<dbReference type="InterPro" id="IPR003657">
    <property type="entry name" value="WRKY_dom"/>
</dbReference>
<protein>
    <recommendedName>
        <fullName evidence="8">WRKY domain-containing protein</fullName>
    </recommendedName>
</protein>
<dbReference type="Pfam" id="PF03106">
    <property type="entry name" value="WRKY"/>
    <property type="match status" value="1"/>
</dbReference>
<evidence type="ECO:0000313" key="9">
    <source>
        <dbReference type="EMBL" id="KAJ4955226.1"/>
    </source>
</evidence>
<evidence type="ECO:0000256" key="6">
    <source>
        <dbReference type="SAM" id="Coils"/>
    </source>
</evidence>
<evidence type="ECO:0000256" key="2">
    <source>
        <dbReference type="ARBA" id="ARBA00023015"/>
    </source>
</evidence>
<feature type="region of interest" description="Disordered" evidence="7">
    <location>
        <begin position="49"/>
        <end position="74"/>
    </location>
</feature>
<dbReference type="FunFam" id="2.20.25.80:FF:000002">
    <property type="entry name" value="probable WRKY transcription factor 31"/>
    <property type="match status" value="1"/>
</dbReference>
<feature type="region of interest" description="Disordered" evidence="7">
    <location>
        <begin position="143"/>
        <end position="201"/>
    </location>
</feature>
<evidence type="ECO:0000256" key="1">
    <source>
        <dbReference type="ARBA" id="ARBA00004123"/>
    </source>
</evidence>
<dbReference type="GO" id="GO:0043565">
    <property type="term" value="F:sequence-specific DNA binding"/>
    <property type="evidence" value="ECO:0007669"/>
    <property type="project" value="InterPro"/>
</dbReference>
<comment type="subcellular location">
    <subcellularLocation>
        <location evidence="1">Nucleus</location>
    </subcellularLocation>
</comment>
<dbReference type="PROSITE" id="PS50811">
    <property type="entry name" value="WRKY"/>
    <property type="match status" value="1"/>
</dbReference>
<evidence type="ECO:0000256" key="4">
    <source>
        <dbReference type="ARBA" id="ARBA00023163"/>
    </source>
</evidence>
<sequence length="538" mass="58490">MEHCRREMSLLNPCNFVHPNPGIENSSHAERHTIPEMDFFSDNRHLREEISGSNSRSQDKSNRDGSTARVNTGLHLLTLNSGIEPSPPNMEEKKSISQMKWNMLQVELERLKDENRKLRSILDQITKNYSILQNQLLLAMQRSTVHHDQQEQKDEENGGASTSTLSAQQLMDPGPSGALDIEEPSQSNNHEDYDVSTQEQSASLTNNIEVISKDPDHRINLISKKRFYTEIEPDHASTTSSGGRQKNPKLAYVDQVPEAPCRKARVSVRARSDAPLISDGCQWRKYGQKMAKGNPCPRAYYRCTMAIGCPVRKQVQRCAEDMSILITTYEGNHNHPLPPAATAMANTTSAAATMLLSGSSSSKESSSSSLTNIGSGFFPPLPYASSMATLSASAPFPTITLDLTHPPNPNISHPLFQRGPPPYPLPLHGHGFGFPQLLGQPAFMSPQLPVNTMSLSSQLGQQRHPSMVETVTAAIATDPNLTAALAAAISSIIGAPMSNDGNKNNNASGGFSSSSPSGVSLMAAAPQHPRSCTTFSTT</sequence>
<dbReference type="AlphaFoldDB" id="A0A9Q0GYB1"/>
<dbReference type="GO" id="GO:0003700">
    <property type="term" value="F:DNA-binding transcription factor activity"/>
    <property type="evidence" value="ECO:0007669"/>
    <property type="project" value="InterPro"/>
</dbReference>
<evidence type="ECO:0000256" key="7">
    <source>
        <dbReference type="SAM" id="MobiDB-lite"/>
    </source>
</evidence>
<feature type="coiled-coil region" evidence="6">
    <location>
        <begin position="101"/>
        <end position="135"/>
    </location>
</feature>
<dbReference type="PANTHER" id="PTHR31429">
    <property type="entry name" value="WRKY TRANSCRIPTION FACTOR 36-RELATED"/>
    <property type="match status" value="1"/>
</dbReference>
<feature type="compositionally biased region" description="Polar residues" evidence="7">
    <location>
        <begin position="159"/>
        <end position="169"/>
    </location>
</feature>
<keyword evidence="2" id="KW-0805">Transcription regulation</keyword>
<evidence type="ECO:0000259" key="8">
    <source>
        <dbReference type="PROSITE" id="PS50811"/>
    </source>
</evidence>
<keyword evidence="4" id="KW-0804">Transcription</keyword>
<evidence type="ECO:0000256" key="3">
    <source>
        <dbReference type="ARBA" id="ARBA00023125"/>
    </source>
</evidence>
<keyword evidence="10" id="KW-1185">Reference proteome</keyword>
<keyword evidence="3" id="KW-0238">DNA-binding</keyword>
<dbReference type="OrthoDB" id="2020995at2759"/>
<comment type="caution">
    <text evidence="9">The sequence shown here is derived from an EMBL/GenBank/DDBJ whole genome shotgun (WGS) entry which is preliminary data.</text>
</comment>
<feature type="domain" description="WRKY" evidence="8">
    <location>
        <begin position="272"/>
        <end position="338"/>
    </location>
</feature>
<proteinExistence type="predicted"/>
<organism evidence="9 10">
    <name type="scientific">Protea cynaroides</name>
    <dbReference type="NCBI Taxonomy" id="273540"/>
    <lineage>
        <taxon>Eukaryota</taxon>
        <taxon>Viridiplantae</taxon>
        <taxon>Streptophyta</taxon>
        <taxon>Embryophyta</taxon>
        <taxon>Tracheophyta</taxon>
        <taxon>Spermatophyta</taxon>
        <taxon>Magnoliopsida</taxon>
        <taxon>Proteales</taxon>
        <taxon>Proteaceae</taxon>
        <taxon>Protea</taxon>
    </lineage>
</organism>
<feature type="region of interest" description="Disordered" evidence="7">
    <location>
        <begin position="504"/>
        <end position="538"/>
    </location>
</feature>
<dbReference type="SMART" id="SM00774">
    <property type="entry name" value="WRKY"/>
    <property type="match status" value="1"/>
</dbReference>
<dbReference type="InterPro" id="IPR044810">
    <property type="entry name" value="WRKY_plant"/>
</dbReference>
<dbReference type="Gene3D" id="2.20.25.80">
    <property type="entry name" value="WRKY domain"/>
    <property type="match status" value="1"/>
</dbReference>
<dbReference type="SUPFAM" id="SSF118290">
    <property type="entry name" value="WRKY DNA-binding domain"/>
    <property type="match status" value="1"/>
</dbReference>
<dbReference type="EMBL" id="JAMYWD010000011">
    <property type="protein sequence ID" value="KAJ4955226.1"/>
    <property type="molecule type" value="Genomic_DNA"/>
</dbReference>
<dbReference type="InterPro" id="IPR036576">
    <property type="entry name" value="WRKY_dom_sf"/>
</dbReference>
<accession>A0A9Q0GYB1</accession>
<keyword evidence="6" id="KW-0175">Coiled coil</keyword>
<feature type="compositionally biased region" description="Basic and acidic residues" evidence="7">
    <location>
        <begin position="145"/>
        <end position="156"/>
    </location>
</feature>
<dbReference type="Proteomes" id="UP001141806">
    <property type="component" value="Unassembled WGS sequence"/>
</dbReference>
<gene>
    <name evidence="9" type="ORF">NE237_012009</name>
</gene>
<evidence type="ECO:0000313" key="10">
    <source>
        <dbReference type="Proteomes" id="UP001141806"/>
    </source>
</evidence>